<evidence type="ECO:0000313" key="1">
    <source>
        <dbReference type="EMBL" id="MCU6792354.1"/>
    </source>
</evidence>
<evidence type="ECO:0000313" key="2">
    <source>
        <dbReference type="Proteomes" id="UP001652445"/>
    </source>
</evidence>
<proteinExistence type="predicted"/>
<dbReference type="EMBL" id="JAOQIO010000022">
    <property type="protein sequence ID" value="MCU6792354.1"/>
    <property type="molecule type" value="Genomic_DNA"/>
</dbReference>
<accession>A0ABT2UFC4</accession>
<protein>
    <recommendedName>
        <fullName evidence="3">SMI1/KNR4 family protein</fullName>
    </recommendedName>
</protein>
<reference evidence="1 2" key="1">
    <citation type="submission" date="2022-09" db="EMBL/GenBank/DDBJ databases">
        <authorList>
            <person name="Han X.L."/>
            <person name="Wang Q."/>
            <person name="Lu T."/>
        </authorList>
    </citation>
    <scope>NUCLEOTIDE SEQUENCE [LARGE SCALE GENOMIC DNA]</scope>
    <source>
        <strain evidence="1 2">WQ 127069</strain>
    </source>
</reference>
<sequence>MGIKLSNIHIPTRDIKEIIDSLQLILSMRNITSPNLQDLFGLEINPEFEAILKESSKSKYIFYLGQMRDDWISILNEGFGWGETEAFGEEISKHINSPVLTISYFDDDVLDLNIYMNGELITGHLSCTEGTKEGYGLEDKFGDISTLSQLVGHQYINDLLNFLEIKNSREALNEFERIINFPLWIKADWISTDFIDKDLQNKYVKYDFNK</sequence>
<name>A0ABT2UFC4_9BACL</name>
<keyword evidence="2" id="KW-1185">Reference proteome</keyword>
<evidence type="ECO:0008006" key="3">
    <source>
        <dbReference type="Google" id="ProtNLM"/>
    </source>
</evidence>
<dbReference type="RefSeq" id="WP_262683742.1">
    <property type="nucleotide sequence ID" value="NZ_JAOQIO010000022.1"/>
</dbReference>
<gene>
    <name evidence="1" type="ORF">OB236_09460</name>
</gene>
<organism evidence="1 2">
    <name type="scientific">Paenibacillus baimaensis</name>
    <dbReference type="NCBI Taxonomy" id="2982185"/>
    <lineage>
        <taxon>Bacteria</taxon>
        <taxon>Bacillati</taxon>
        <taxon>Bacillota</taxon>
        <taxon>Bacilli</taxon>
        <taxon>Bacillales</taxon>
        <taxon>Paenibacillaceae</taxon>
        <taxon>Paenibacillus</taxon>
    </lineage>
</organism>
<comment type="caution">
    <text evidence="1">The sequence shown here is derived from an EMBL/GenBank/DDBJ whole genome shotgun (WGS) entry which is preliminary data.</text>
</comment>
<dbReference type="Proteomes" id="UP001652445">
    <property type="component" value="Unassembled WGS sequence"/>
</dbReference>